<dbReference type="OrthoDB" id="3176171at2759"/>
<dbReference type="InterPro" id="IPR027417">
    <property type="entry name" value="P-loop_NTPase"/>
</dbReference>
<feature type="non-terminal residue" evidence="3">
    <location>
        <position position="1"/>
    </location>
</feature>
<dbReference type="Pfam" id="PF00225">
    <property type="entry name" value="Kinesin"/>
    <property type="match status" value="1"/>
</dbReference>
<name>A0A4P9XGM1_9FUNG</name>
<evidence type="ECO:0000313" key="4">
    <source>
        <dbReference type="Proteomes" id="UP000271241"/>
    </source>
</evidence>
<evidence type="ECO:0000256" key="1">
    <source>
        <dbReference type="PROSITE-ProRule" id="PRU00283"/>
    </source>
</evidence>
<dbReference type="GO" id="GO:0007018">
    <property type="term" value="P:microtubule-based movement"/>
    <property type="evidence" value="ECO:0007669"/>
    <property type="project" value="InterPro"/>
</dbReference>
<keyword evidence="4" id="KW-1185">Reference proteome</keyword>
<dbReference type="STRING" id="78915.A0A4P9XGM1"/>
<dbReference type="SUPFAM" id="SSF47769">
    <property type="entry name" value="SAM/Pointed domain"/>
    <property type="match status" value="1"/>
</dbReference>
<dbReference type="GO" id="GO:0008017">
    <property type="term" value="F:microtubule binding"/>
    <property type="evidence" value="ECO:0007669"/>
    <property type="project" value="InterPro"/>
</dbReference>
<keyword evidence="1" id="KW-0505">Motor protein</keyword>
<reference evidence="4" key="1">
    <citation type="journal article" date="2018" name="Nat. Microbiol.">
        <title>Leveraging single-cell genomics to expand the fungal tree of life.</title>
        <authorList>
            <person name="Ahrendt S.R."/>
            <person name="Quandt C.A."/>
            <person name="Ciobanu D."/>
            <person name="Clum A."/>
            <person name="Salamov A."/>
            <person name="Andreopoulos B."/>
            <person name="Cheng J.F."/>
            <person name="Woyke T."/>
            <person name="Pelin A."/>
            <person name="Henrissat B."/>
            <person name="Reynolds N.K."/>
            <person name="Benny G.L."/>
            <person name="Smith M.E."/>
            <person name="James T.Y."/>
            <person name="Grigoriev I.V."/>
        </authorList>
    </citation>
    <scope>NUCLEOTIDE SEQUENCE [LARGE SCALE GENOMIC DNA]</scope>
    <source>
        <strain evidence="4">RSA 1356</strain>
    </source>
</reference>
<dbReference type="PANTHER" id="PTHR47969">
    <property type="entry name" value="CHROMOSOME-ASSOCIATED KINESIN KIF4A-RELATED"/>
    <property type="match status" value="1"/>
</dbReference>
<dbReference type="InterPro" id="IPR013761">
    <property type="entry name" value="SAM/pointed_sf"/>
</dbReference>
<accession>A0A4P9XGM1</accession>
<dbReference type="InterPro" id="IPR027640">
    <property type="entry name" value="Kinesin-like_fam"/>
</dbReference>
<feature type="non-terminal residue" evidence="3">
    <location>
        <position position="437"/>
    </location>
</feature>
<comment type="similarity">
    <text evidence="1">Belongs to the TRAFAC class myosin-kinesin ATPase superfamily. Kinesin family.</text>
</comment>
<proteinExistence type="inferred from homology"/>
<dbReference type="GO" id="GO:0051231">
    <property type="term" value="P:spindle elongation"/>
    <property type="evidence" value="ECO:0007669"/>
    <property type="project" value="TreeGrafter"/>
</dbReference>
<evidence type="ECO:0000259" key="2">
    <source>
        <dbReference type="PROSITE" id="PS50067"/>
    </source>
</evidence>
<dbReference type="Proteomes" id="UP000271241">
    <property type="component" value="Unassembled WGS sequence"/>
</dbReference>
<dbReference type="GO" id="GO:0016787">
    <property type="term" value="F:hydrolase activity"/>
    <property type="evidence" value="ECO:0007669"/>
    <property type="project" value="UniProtKB-KW"/>
</dbReference>
<dbReference type="Gene3D" id="3.40.850.10">
    <property type="entry name" value="Kinesin motor domain"/>
    <property type="match status" value="1"/>
</dbReference>
<evidence type="ECO:0000313" key="3">
    <source>
        <dbReference type="EMBL" id="RKP04767.1"/>
    </source>
</evidence>
<gene>
    <name evidence="3" type="ORF">THASP1DRAFT_4883</name>
</gene>
<feature type="domain" description="Kinesin motor" evidence="2">
    <location>
        <begin position="15"/>
        <end position="356"/>
    </location>
</feature>
<keyword evidence="3" id="KW-0378">Hydrolase</keyword>
<dbReference type="PRINTS" id="PR00380">
    <property type="entry name" value="KINESINHEAVY"/>
</dbReference>
<dbReference type="SMART" id="SM00129">
    <property type="entry name" value="KISc"/>
    <property type="match status" value="1"/>
</dbReference>
<keyword evidence="1" id="KW-0547">Nucleotide-binding</keyword>
<dbReference type="GO" id="GO:0007052">
    <property type="term" value="P:mitotic spindle organization"/>
    <property type="evidence" value="ECO:0007669"/>
    <property type="project" value="TreeGrafter"/>
</dbReference>
<dbReference type="InterPro" id="IPR001752">
    <property type="entry name" value="Kinesin_motor_dom"/>
</dbReference>
<dbReference type="EMBL" id="KZ993469">
    <property type="protein sequence ID" value="RKP04767.1"/>
    <property type="molecule type" value="Genomic_DNA"/>
</dbReference>
<dbReference type="GO" id="GO:0003777">
    <property type="term" value="F:microtubule motor activity"/>
    <property type="evidence" value="ECO:0007669"/>
    <property type="project" value="InterPro"/>
</dbReference>
<sequence>APASRPPLTDEQPRETSVVVRIRPLLAEEQEAGIFPVTAVSGASVTLLEPRFTVKKRPAVNKHTFRADHVLPGGADVRTDTPPMGVTDEALYDCCARSLTELAMRGGVSTLFAFGQTGSGKTYTISHIQRQLATDNEATASAVCIEMFMSIFELCGDSANDLLNEHRPVQILEDVVGDIQVTGLREERLASVAQCQALFDEAAKFRRTASTERNASSSRSHAVARIRMENRAVSEAEPGLLTLIDLAGSERHQDSQHHDAARLAETRLVNASLMTLKDCMRHRALALGGNGAAGKGSGYVHIPFRRSRLTTLLKETFDLEARRPCRTCVIACVSPGVHDIAHSLNTLRYVAPIRVVRPANAARPPVDRRDPSTWSHKQFAKWLKATSHDCVSVDKLAPNQETGLQMVRLPEAEFMRRCLQCNGISEKKAKDLYVSFW</sequence>
<keyword evidence="1" id="KW-0067">ATP-binding</keyword>
<dbReference type="PANTHER" id="PTHR47969:SF9">
    <property type="entry name" value="KINESIN-LIKE PROTEIN"/>
    <property type="match status" value="1"/>
</dbReference>
<dbReference type="GO" id="GO:0005524">
    <property type="term" value="F:ATP binding"/>
    <property type="evidence" value="ECO:0007669"/>
    <property type="project" value="UniProtKB-UniRule"/>
</dbReference>
<dbReference type="AlphaFoldDB" id="A0A4P9XGM1"/>
<dbReference type="PROSITE" id="PS50067">
    <property type="entry name" value="KINESIN_MOTOR_2"/>
    <property type="match status" value="1"/>
</dbReference>
<organism evidence="3 4">
    <name type="scientific">Thamnocephalis sphaerospora</name>
    <dbReference type="NCBI Taxonomy" id="78915"/>
    <lineage>
        <taxon>Eukaryota</taxon>
        <taxon>Fungi</taxon>
        <taxon>Fungi incertae sedis</taxon>
        <taxon>Zoopagomycota</taxon>
        <taxon>Zoopagomycotina</taxon>
        <taxon>Zoopagomycetes</taxon>
        <taxon>Zoopagales</taxon>
        <taxon>Sigmoideomycetaceae</taxon>
        <taxon>Thamnocephalis</taxon>
    </lineage>
</organism>
<dbReference type="GO" id="GO:0005875">
    <property type="term" value="C:microtubule associated complex"/>
    <property type="evidence" value="ECO:0007669"/>
    <property type="project" value="TreeGrafter"/>
</dbReference>
<dbReference type="SUPFAM" id="SSF52540">
    <property type="entry name" value="P-loop containing nucleoside triphosphate hydrolases"/>
    <property type="match status" value="1"/>
</dbReference>
<dbReference type="InterPro" id="IPR036961">
    <property type="entry name" value="Kinesin_motor_dom_sf"/>
</dbReference>
<feature type="binding site" evidence="1">
    <location>
        <begin position="115"/>
        <end position="122"/>
    </location>
    <ligand>
        <name>ATP</name>
        <dbReference type="ChEBI" id="CHEBI:30616"/>
    </ligand>
</feature>
<protein>
    <submittedName>
        <fullName evidence="3">P-loop containing nucleoside triphosphate hydrolase protein</fullName>
    </submittedName>
</protein>